<reference evidence="2 3" key="1">
    <citation type="submission" date="2015-04" db="EMBL/GenBank/DDBJ databases">
        <title>The draft genome sequence of Roseovarius sp.R12b.</title>
        <authorList>
            <person name="Li G."/>
            <person name="Lai Q."/>
            <person name="Shao Z."/>
            <person name="Yan P."/>
        </authorList>
    </citation>
    <scope>NUCLEOTIDE SEQUENCE [LARGE SCALE GENOMIC DNA]</scope>
    <source>
        <strain evidence="2 3">R12B</strain>
    </source>
</reference>
<keyword evidence="1" id="KW-0732">Signal</keyword>
<evidence type="ECO:0000313" key="3">
    <source>
        <dbReference type="Proteomes" id="UP000051295"/>
    </source>
</evidence>
<dbReference type="Proteomes" id="UP000051295">
    <property type="component" value="Unassembled WGS sequence"/>
</dbReference>
<feature type="signal peptide" evidence="1">
    <location>
        <begin position="1"/>
        <end position="17"/>
    </location>
</feature>
<comment type="caution">
    <text evidence="2">The sequence shown here is derived from an EMBL/GenBank/DDBJ whole genome shotgun (WGS) entry which is preliminary data.</text>
</comment>
<proteinExistence type="predicted"/>
<dbReference type="PROSITE" id="PS51257">
    <property type="entry name" value="PROKAR_LIPOPROTEIN"/>
    <property type="match status" value="1"/>
</dbReference>
<dbReference type="EMBL" id="LAXJ01000052">
    <property type="protein sequence ID" value="KRS10206.1"/>
    <property type="molecule type" value="Genomic_DNA"/>
</dbReference>
<gene>
    <name evidence="2" type="ORF">XM53_22260</name>
</gene>
<dbReference type="PATRIC" id="fig|1641875.4.peg.3727"/>
<accession>A0A0T5NNC8</accession>
<protein>
    <recommendedName>
        <fullName evidence="4">Lipoprotein</fullName>
    </recommendedName>
</protein>
<evidence type="ECO:0008006" key="4">
    <source>
        <dbReference type="Google" id="ProtNLM"/>
    </source>
</evidence>
<feature type="chain" id="PRO_5006663737" description="Lipoprotein" evidence="1">
    <location>
        <begin position="18"/>
        <end position="163"/>
    </location>
</feature>
<dbReference type="OrthoDB" id="7742147at2"/>
<evidence type="ECO:0000313" key="2">
    <source>
        <dbReference type="EMBL" id="KRS10206.1"/>
    </source>
</evidence>
<sequence length="163" mass="17173">MSFRNFTILFAATLLFAACGSGGDGISRTGTDPVSLDRVITLNDSICGPTRPDFAGAKARMVAEGLTVEEGGRNFSPTSAVSAAVTRTPEGRTFCAVSARFPGNVYTLEQAMTERFGAPRMTDRITPPARVYNLGAKGNLILVIRGTPGRTVTAYDLGYATGI</sequence>
<evidence type="ECO:0000256" key="1">
    <source>
        <dbReference type="SAM" id="SignalP"/>
    </source>
</evidence>
<keyword evidence="3" id="KW-1185">Reference proteome</keyword>
<name>A0A0T5NNC8_9RHOB</name>
<organism evidence="2 3">
    <name type="scientific">Roseovarius atlanticus</name>
    <dbReference type="NCBI Taxonomy" id="1641875"/>
    <lineage>
        <taxon>Bacteria</taxon>
        <taxon>Pseudomonadati</taxon>
        <taxon>Pseudomonadota</taxon>
        <taxon>Alphaproteobacteria</taxon>
        <taxon>Rhodobacterales</taxon>
        <taxon>Roseobacteraceae</taxon>
        <taxon>Roseovarius</taxon>
    </lineage>
</organism>
<dbReference type="AlphaFoldDB" id="A0A0T5NNC8"/>
<dbReference type="RefSeq" id="WP_057796985.1">
    <property type="nucleotide sequence ID" value="NZ_LAXJ01000052.1"/>
</dbReference>